<evidence type="ECO:0000259" key="1">
    <source>
        <dbReference type="Pfam" id="PF24016"/>
    </source>
</evidence>
<gene>
    <name evidence="2" type="ORF">PLICRDRAFT_126803</name>
</gene>
<dbReference type="HOGENOM" id="CLU_1278079_0_0_1"/>
<dbReference type="Pfam" id="PF24016">
    <property type="entry name" value="DUF7330"/>
    <property type="match status" value="1"/>
</dbReference>
<evidence type="ECO:0000313" key="3">
    <source>
        <dbReference type="Proteomes" id="UP000053263"/>
    </source>
</evidence>
<dbReference type="InterPro" id="IPR055754">
    <property type="entry name" value="DUF7330"/>
</dbReference>
<dbReference type="Proteomes" id="UP000053263">
    <property type="component" value="Unassembled WGS sequence"/>
</dbReference>
<proteinExistence type="predicted"/>
<sequence length="216" mass="23619">MMRLLPMHRRRGPARRSGVTSSLQIALARGMGHQRTGTYAVDPSMAIPPLILTPLARGESKRDFKNLQLIAKNGPIEVDIWVVGRGASESDSEKPEARATLDVLSYNGAVNIKLHTNPVTPTPFMLTVTSYHGGVQLHLPQSFKGPLSITSNNGGITYSDQVRARQRFSEVHRRHFSFVGDSSGWTGEEEWEGDAATVQSRNGKVHVSYADEGLSG</sequence>
<organism evidence="2 3">
    <name type="scientific">Plicaturopsis crispa FD-325 SS-3</name>
    <dbReference type="NCBI Taxonomy" id="944288"/>
    <lineage>
        <taxon>Eukaryota</taxon>
        <taxon>Fungi</taxon>
        <taxon>Dikarya</taxon>
        <taxon>Basidiomycota</taxon>
        <taxon>Agaricomycotina</taxon>
        <taxon>Agaricomycetes</taxon>
        <taxon>Agaricomycetidae</taxon>
        <taxon>Amylocorticiales</taxon>
        <taxon>Amylocorticiaceae</taxon>
        <taxon>Plicatura</taxon>
        <taxon>Plicaturopsis crispa</taxon>
    </lineage>
</organism>
<reference evidence="2 3" key="1">
    <citation type="submission" date="2014-06" db="EMBL/GenBank/DDBJ databases">
        <title>Evolutionary Origins and Diversification of the Mycorrhizal Mutualists.</title>
        <authorList>
            <consortium name="DOE Joint Genome Institute"/>
            <consortium name="Mycorrhizal Genomics Consortium"/>
            <person name="Kohler A."/>
            <person name="Kuo A."/>
            <person name="Nagy L.G."/>
            <person name="Floudas D."/>
            <person name="Copeland A."/>
            <person name="Barry K.W."/>
            <person name="Cichocki N."/>
            <person name="Veneault-Fourrey C."/>
            <person name="LaButti K."/>
            <person name="Lindquist E.A."/>
            <person name="Lipzen A."/>
            <person name="Lundell T."/>
            <person name="Morin E."/>
            <person name="Murat C."/>
            <person name="Riley R."/>
            <person name="Ohm R."/>
            <person name="Sun H."/>
            <person name="Tunlid A."/>
            <person name="Henrissat B."/>
            <person name="Grigoriev I.V."/>
            <person name="Hibbett D.S."/>
            <person name="Martin F."/>
        </authorList>
    </citation>
    <scope>NUCLEOTIDE SEQUENCE [LARGE SCALE GENOMIC DNA]</scope>
    <source>
        <strain evidence="2 3">FD-325 SS-3</strain>
    </source>
</reference>
<dbReference type="AlphaFoldDB" id="A0A0C9SKZ2"/>
<accession>A0A0C9SKZ2</accession>
<dbReference type="EMBL" id="KN832570">
    <property type="protein sequence ID" value="KII84581.1"/>
    <property type="molecule type" value="Genomic_DNA"/>
</dbReference>
<evidence type="ECO:0000313" key="2">
    <source>
        <dbReference type="EMBL" id="KII84581.1"/>
    </source>
</evidence>
<dbReference type="OrthoDB" id="5289249at2759"/>
<name>A0A0C9SKZ2_PLICR</name>
<protein>
    <submittedName>
        <fullName evidence="2">Unplaced genomic scaffold PLICRscaffold_17, whole genome shotgun sequence</fullName>
    </submittedName>
</protein>
<keyword evidence="3" id="KW-1185">Reference proteome</keyword>
<feature type="domain" description="DUF7330" evidence="1">
    <location>
        <begin position="36"/>
        <end position="212"/>
    </location>
</feature>